<dbReference type="AlphaFoldDB" id="A0A7K1Y9A9"/>
<gene>
    <name evidence="2" type="ORF">GS399_09305</name>
</gene>
<evidence type="ECO:0000256" key="1">
    <source>
        <dbReference type="SAM" id="SignalP"/>
    </source>
</evidence>
<reference evidence="2 3" key="1">
    <citation type="submission" date="2019-11" db="EMBL/GenBank/DDBJ databases">
        <title>Pedobacter sp. HMF7647 Genome sequencing and assembly.</title>
        <authorList>
            <person name="Kang H."/>
            <person name="Kim H."/>
            <person name="Joh K."/>
        </authorList>
    </citation>
    <scope>NUCLEOTIDE SEQUENCE [LARGE SCALE GENOMIC DNA]</scope>
    <source>
        <strain evidence="2 3">HMF7647</strain>
    </source>
</reference>
<organism evidence="2 3">
    <name type="scientific">Hufsiella arboris</name>
    <dbReference type="NCBI Taxonomy" id="2695275"/>
    <lineage>
        <taxon>Bacteria</taxon>
        <taxon>Pseudomonadati</taxon>
        <taxon>Bacteroidota</taxon>
        <taxon>Sphingobacteriia</taxon>
        <taxon>Sphingobacteriales</taxon>
        <taxon>Sphingobacteriaceae</taxon>
        <taxon>Hufsiella</taxon>
    </lineage>
</organism>
<keyword evidence="1" id="KW-0732">Signal</keyword>
<comment type="caution">
    <text evidence="2">The sequence shown here is derived from an EMBL/GenBank/DDBJ whole genome shotgun (WGS) entry which is preliminary data.</text>
</comment>
<evidence type="ECO:0000313" key="3">
    <source>
        <dbReference type="Proteomes" id="UP000466586"/>
    </source>
</evidence>
<protein>
    <recommendedName>
        <fullName evidence="4">DUF4136 domain-containing protein</fullName>
    </recommendedName>
</protein>
<dbReference type="Proteomes" id="UP000466586">
    <property type="component" value="Unassembled WGS sequence"/>
</dbReference>
<feature type="chain" id="PRO_5029562951" description="DUF4136 domain-containing protein" evidence="1">
    <location>
        <begin position="22"/>
        <end position="213"/>
    </location>
</feature>
<sequence length="213" mass="23539">MKKIASYLLLFSIAICSSCSSTQTTVLGSYKDPSLRPNTYKKLFVAGLGADSTVKAKVENYIAQALNKRGFETVKGLTIFPPGVTTGDVKKSEAVLQKIRDTGSDAVVTIALIDQASDTRYVPGNSYPAGSSPYYQSFGGYYNNWYIPLNEPGYYKDDKLYYVETNLYDVKTEKLVWSAQSKSTNPSNLDKFLKSYKEAMSAELTKQGLLSSR</sequence>
<dbReference type="Gene3D" id="3.30.160.670">
    <property type="match status" value="1"/>
</dbReference>
<accession>A0A7K1Y9A9</accession>
<evidence type="ECO:0000313" key="2">
    <source>
        <dbReference type="EMBL" id="MXV51165.1"/>
    </source>
</evidence>
<evidence type="ECO:0008006" key="4">
    <source>
        <dbReference type="Google" id="ProtNLM"/>
    </source>
</evidence>
<feature type="signal peptide" evidence="1">
    <location>
        <begin position="1"/>
        <end position="21"/>
    </location>
</feature>
<proteinExistence type="predicted"/>
<name>A0A7K1Y9A9_9SPHI</name>
<dbReference type="RefSeq" id="WP_160844330.1">
    <property type="nucleotide sequence ID" value="NZ_WVHT01000003.1"/>
</dbReference>
<keyword evidence="3" id="KW-1185">Reference proteome</keyword>
<dbReference type="EMBL" id="WVHT01000003">
    <property type="protein sequence ID" value="MXV51165.1"/>
    <property type="molecule type" value="Genomic_DNA"/>
</dbReference>